<dbReference type="EMBL" id="SNYV01000013">
    <property type="protein sequence ID" value="TDQ78270.1"/>
    <property type="molecule type" value="Genomic_DNA"/>
</dbReference>
<name>A0A4R6WKI8_9SPHI</name>
<evidence type="ECO:0000313" key="1">
    <source>
        <dbReference type="EMBL" id="TDQ78270.1"/>
    </source>
</evidence>
<dbReference type="RefSeq" id="WP_133584507.1">
    <property type="nucleotide sequence ID" value="NZ_SNYV01000013.1"/>
</dbReference>
<dbReference type="InterPro" id="IPR029278">
    <property type="entry name" value="Imm26"/>
</dbReference>
<keyword evidence="2" id="KW-1185">Reference proteome</keyword>
<evidence type="ECO:0000313" key="2">
    <source>
        <dbReference type="Proteomes" id="UP000295292"/>
    </source>
</evidence>
<dbReference type="AlphaFoldDB" id="A0A4R6WKI8"/>
<protein>
    <submittedName>
        <fullName evidence="1">Immunity protein 26 of polymorphic toxin system</fullName>
    </submittedName>
</protein>
<dbReference type="Proteomes" id="UP000295292">
    <property type="component" value="Unassembled WGS sequence"/>
</dbReference>
<gene>
    <name evidence="1" type="ORF">CLV99_2250</name>
</gene>
<sequence>MSQIPFLLTNEQRQYLGITAVADSWELVAFSDCYLYYDKDTIVKQITVSEDSYYERDLLEETAESRTILLPKTAKGKPKKLNHSAMSSFKGIGVYFSFSSTYLSLSNYTTQTTFFEHRFENGDLDFLRDWLDNWVKESSESDLEEITEFKNGLRQNCKYKEGDFFTFKIGRREWGFGRILLDVSKLLKQKDMRESKNYGLTNLMGKPLIVKVYHKISRTPTVDLEELAREKALPSQGIMDNHFFYGQNPIIGHRALEIEELDMLISYGQSINYEDSDCVYLQYGLIFKETSISKYNKFLSIEGKSYSENPYTNDGIGFGLELDYLQACIGDDSNNPYWLDTENHSSKYDLRNPLNNGIKEEVFNVFGLDPDISYAGNLALTQKN</sequence>
<proteinExistence type="predicted"/>
<dbReference type="Pfam" id="PF15428">
    <property type="entry name" value="Imm26"/>
    <property type="match status" value="1"/>
</dbReference>
<accession>A0A4R6WKI8</accession>
<organism evidence="1 2">
    <name type="scientific">Sphingobacterium yanglingense</name>
    <dbReference type="NCBI Taxonomy" id="1437280"/>
    <lineage>
        <taxon>Bacteria</taxon>
        <taxon>Pseudomonadati</taxon>
        <taxon>Bacteroidota</taxon>
        <taxon>Sphingobacteriia</taxon>
        <taxon>Sphingobacteriales</taxon>
        <taxon>Sphingobacteriaceae</taxon>
        <taxon>Sphingobacterium</taxon>
    </lineage>
</organism>
<dbReference type="OrthoDB" id="1814150at2"/>
<comment type="caution">
    <text evidence="1">The sequence shown here is derived from an EMBL/GenBank/DDBJ whole genome shotgun (WGS) entry which is preliminary data.</text>
</comment>
<reference evidence="1 2" key="1">
    <citation type="submission" date="2019-03" db="EMBL/GenBank/DDBJ databases">
        <title>Genomic Encyclopedia of Archaeal and Bacterial Type Strains, Phase II (KMG-II): from individual species to whole genera.</title>
        <authorList>
            <person name="Goeker M."/>
        </authorList>
    </citation>
    <scope>NUCLEOTIDE SEQUENCE [LARGE SCALE GENOMIC DNA]</scope>
    <source>
        <strain evidence="1 2">DSM 28353</strain>
    </source>
</reference>